<dbReference type="Gene3D" id="2.170.130.10">
    <property type="entry name" value="TonB-dependent receptor, plug domain"/>
    <property type="match status" value="1"/>
</dbReference>
<keyword evidence="13" id="KW-1185">Reference proteome</keyword>
<evidence type="ECO:0000256" key="7">
    <source>
        <dbReference type="ARBA" id="ARBA00023237"/>
    </source>
</evidence>
<organism evidence="12 13">
    <name type="scientific">Urechidicola croceus</name>
    <dbReference type="NCBI Taxonomy" id="1850246"/>
    <lineage>
        <taxon>Bacteria</taxon>
        <taxon>Pseudomonadati</taxon>
        <taxon>Bacteroidota</taxon>
        <taxon>Flavobacteriia</taxon>
        <taxon>Flavobacteriales</taxon>
        <taxon>Flavobacteriaceae</taxon>
        <taxon>Urechidicola</taxon>
    </lineage>
</organism>
<dbReference type="InterPro" id="IPR000531">
    <property type="entry name" value="Beta-barrel_TonB"/>
</dbReference>
<dbReference type="InterPro" id="IPR012910">
    <property type="entry name" value="Plug_dom"/>
</dbReference>
<comment type="subcellular location">
    <subcellularLocation>
        <location evidence="1 8">Cell outer membrane</location>
        <topology evidence="1 8">Multi-pass membrane protein</topology>
    </subcellularLocation>
</comment>
<evidence type="ECO:0000256" key="9">
    <source>
        <dbReference type="RuleBase" id="RU003357"/>
    </source>
</evidence>
<dbReference type="RefSeq" id="WP_070237471.1">
    <property type="nucleotide sequence ID" value="NZ_CP017478.1"/>
</dbReference>
<dbReference type="PANTHER" id="PTHR30442:SF0">
    <property type="entry name" value="FE(3+) DICITRATE TRANSPORT PROTEIN FECA"/>
    <property type="match status" value="1"/>
</dbReference>
<keyword evidence="5 9" id="KW-0798">TonB box</keyword>
<keyword evidence="7 8" id="KW-0998">Cell outer membrane</keyword>
<evidence type="ECO:0000313" key="12">
    <source>
        <dbReference type="EMBL" id="AOW21323.1"/>
    </source>
</evidence>
<dbReference type="InterPro" id="IPR037066">
    <property type="entry name" value="Plug_dom_sf"/>
</dbReference>
<dbReference type="STRING" id="1850246.LPB138_11815"/>
<keyword evidence="3 8" id="KW-1134">Transmembrane beta strand</keyword>
<protein>
    <submittedName>
        <fullName evidence="12">TonB-dependent receptor</fullName>
    </submittedName>
</protein>
<dbReference type="InterPro" id="IPR036942">
    <property type="entry name" value="Beta-barrel_TonB_sf"/>
</dbReference>
<evidence type="ECO:0000256" key="1">
    <source>
        <dbReference type="ARBA" id="ARBA00004571"/>
    </source>
</evidence>
<reference evidence="12 13" key="1">
    <citation type="submission" date="2016-10" db="EMBL/GenBank/DDBJ databases">
        <title>Lutibacter sp. LPB0138, isolated from marine gastropod.</title>
        <authorList>
            <person name="Kim E."/>
            <person name="Yi H."/>
        </authorList>
    </citation>
    <scope>NUCLEOTIDE SEQUENCE [LARGE SCALE GENOMIC DNA]</scope>
    <source>
        <strain evidence="12 13">LPB0138</strain>
    </source>
</reference>
<dbReference type="AlphaFoldDB" id="A0A1D8P9V0"/>
<feature type="domain" description="TonB-dependent receptor-like beta-barrel" evidence="10">
    <location>
        <begin position="315"/>
        <end position="780"/>
    </location>
</feature>
<evidence type="ECO:0000256" key="2">
    <source>
        <dbReference type="ARBA" id="ARBA00022448"/>
    </source>
</evidence>
<keyword evidence="6 8" id="KW-0472">Membrane</keyword>
<keyword evidence="12" id="KW-0675">Receptor</keyword>
<gene>
    <name evidence="12" type="ORF">LPB138_11815</name>
</gene>
<dbReference type="Proteomes" id="UP000176050">
    <property type="component" value="Chromosome"/>
</dbReference>
<proteinExistence type="inferred from homology"/>
<dbReference type="GO" id="GO:0033214">
    <property type="term" value="P:siderophore-iron import into cell"/>
    <property type="evidence" value="ECO:0007669"/>
    <property type="project" value="TreeGrafter"/>
</dbReference>
<evidence type="ECO:0000256" key="8">
    <source>
        <dbReference type="PROSITE-ProRule" id="PRU01360"/>
    </source>
</evidence>
<dbReference type="InterPro" id="IPR008969">
    <property type="entry name" value="CarboxyPept-like_regulatory"/>
</dbReference>
<accession>A0A1D8P9V0</accession>
<keyword evidence="4 8" id="KW-0812">Transmembrane</keyword>
<dbReference type="KEGG" id="lul:LPB138_11815"/>
<evidence type="ECO:0000256" key="5">
    <source>
        <dbReference type="ARBA" id="ARBA00023077"/>
    </source>
</evidence>
<dbReference type="Gene3D" id="2.60.40.1120">
    <property type="entry name" value="Carboxypeptidase-like, regulatory domain"/>
    <property type="match status" value="1"/>
</dbReference>
<dbReference type="GO" id="GO:0009279">
    <property type="term" value="C:cell outer membrane"/>
    <property type="evidence" value="ECO:0007669"/>
    <property type="project" value="UniProtKB-SubCell"/>
</dbReference>
<evidence type="ECO:0000256" key="4">
    <source>
        <dbReference type="ARBA" id="ARBA00022692"/>
    </source>
</evidence>
<dbReference type="InterPro" id="IPR039426">
    <property type="entry name" value="TonB-dep_rcpt-like"/>
</dbReference>
<evidence type="ECO:0000256" key="3">
    <source>
        <dbReference type="ARBA" id="ARBA00022452"/>
    </source>
</evidence>
<dbReference type="Pfam" id="PF13715">
    <property type="entry name" value="CarbopepD_reg_2"/>
    <property type="match status" value="1"/>
</dbReference>
<sequence>MKLKAYNLRKVLFVFVFIFTNTLIAQHKIDGIVTDAISNQPIENVTIYDKSSGVLSTTNSEGKYAFETSEDTLVLVFFLHEFQIKEIEVNTSIVNELNVVLEPLSEELSEVEITVQREKVFELNRLKDVEETAIYAGKKSEVVLVSQSMANLASNNARQIYSQVAGLNIFQNDDAGLQLNIGGRGLDPNRTSNFNTRQNGYDISADVLGYPESYYTPPAEALEEIQVVRGAASLQYGTQFGGLVNFKFKTPNANKPIEFLTRNTVGSNGLYTNFTSVNGTKNKLSYYTYFNYKKGDGFRPNSEFDSKNAFVHLGYQISDKTKLTAELTYLNYLAQQAGGLTDNMFATNAFQSNRERNWFEVDWLLYSLKLAHKFNENTNFTFNFFGLDAKRNALGFRTNRQDQNDNLGVRDLIKGDFNNFGFESRLLSKYTLFGKNATGLIGAKFYKAKNTSIQGPGSDGTDANFDLQLDDFPNYTNQSNYNNPNLNMALFGENILYLNDKWSITPGFRLEHIKTESDGYVKRINLDAAGNVILNETIESDEVNERTFVLLGIGASYKPTTNLEFYANASQNYRSVTFSDINITNPAFKIDENIDDEKGISADIGIRGTINKLISFDINTFGLFYNNRIGFVLETQQDNSIKNLRTNVGDAFMFGLESLVDVNLNELFLKDNRFRFNYFINTSVIQSEYVQSDKAGIKGNQVEFVPKLNLKTGLKFAYKNIQSSVQYTYLSQQFSDATNAESDPSGNSGIIGPINAYDVLDASLSYKYKQFKLETGVNNVLNNTYFTRRATGYPGPGILPSSPRNWYVTLQVKL</sequence>
<comment type="similarity">
    <text evidence="8 9">Belongs to the TonB-dependent receptor family.</text>
</comment>
<dbReference type="EMBL" id="CP017478">
    <property type="protein sequence ID" value="AOW21323.1"/>
    <property type="molecule type" value="Genomic_DNA"/>
</dbReference>
<dbReference type="PANTHER" id="PTHR30442">
    <property type="entry name" value="IRON III DICITRATE TRANSPORT PROTEIN FECA"/>
    <property type="match status" value="1"/>
</dbReference>
<dbReference type="Pfam" id="PF00593">
    <property type="entry name" value="TonB_dep_Rec_b-barrel"/>
    <property type="match status" value="1"/>
</dbReference>
<evidence type="ECO:0000259" key="10">
    <source>
        <dbReference type="Pfam" id="PF00593"/>
    </source>
</evidence>
<keyword evidence="2 8" id="KW-0813">Transport</keyword>
<dbReference type="Gene3D" id="2.40.170.20">
    <property type="entry name" value="TonB-dependent receptor, beta-barrel domain"/>
    <property type="match status" value="1"/>
</dbReference>
<evidence type="ECO:0000256" key="6">
    <source>
        <dbReference type="ARBA" id="ARBA00023136"/>
    </source>
</evidence>
<dbReference type="Pfam" id="PF07715">
    <property type="entry name" value="Plug"/>
    <property type="match status" value="1"/>
</dbReference>
<evidence type="ECO:0000313" key="13">
    <source>
        <dbReference type="Proteomes" id="UP000176050"/>
    </source>
</evidence>
<dbReference type="OrthoDB" id="9758472at2"/>
<dbReference type="PROSITE" id="PS52016">
    <property type="entry name" value="TONB_DEPENDENT_REC_3"/>
    <property type="match status" value="1"/>
</dbReference>
<feature type="domain" description="TonB-dependent receptor plug" evidence="11">
    <location>
        <begin position="143"/>
        <end position="239"/>
    </location>
</feature>
<evidence type="ECO:0000259" key="11">
    <source>
        <dbReference type="Pfam" id="PF07715"/>
    </source>
</evidence>
<dbReference type="SUPFAM" id="SSF56935">
    <property type="entry name" value="Porins"/>
    <property type="match status" value="1"/>
</dbReference>
<dbReference type="SUPFAM" id="SSF49464">
    <property type="entry name" value="Carboxypeptidase regulatory domain-like"/>
    <property type="match status" value="1"/>
</dbReference>
<name>A0A1D8P9V0_9FLAO</name>